<dbReference type="Pfam" id="PF02826">
    <property type="entry name" value="2-Hacid_dh_C"/>
    <property type="match status" value="1"/>
</dbReference>
<dbReference type="CDD" id="cd12164">
    <property type="entry name" value="GDH_like_2"/>
    <property type="match status" value="1"/>
</dbReference>
<dbReference type="STRING" id="1777141.AWB80_07445"/>
<proteinExistence type="predicted"/>
<evidence type="ECO:0000256" key="1">
    <source>
        <dbReference type="ARBA" id="ARBA00023002"/>
    </source>
</evidence>
<dbReference type="PANTHER" id="PTHR43333:SF1">
    <property type="entry name" value="D-ISOMER SPECIFIC 2-HYDROXYACID DEHYDROGENASE NAD-BINDING DOMAIN-CONTAINING PROTEIN"/>
    <property type="match status" value="1"/>
</dbReference>
<dbReference type="GO" id="GO:0016491">
    <property type="term" value="F:oxidoreductase activity"/>
    <property type="evidence" value="ECO:0007669"/>
    <property type="project" value="UniProtKB-KW"/>
</dbReference>
<dbReference type="SUPFAM" id="SSF51735">
    <property type="entry name" value="NAD(P)-binding Rossmann-fold domains"/>
    <property type="match status" value="1"/>
</dbReference>
<evidence type="ECO:0000256" key="2">
    <source>
        <dbReference type="ARBA" id="ARBA00023027"/>
    </source>
</evidence>
<evidence type="ECO:0000259" key="3">
    <source>
        <dbReference type="Pfam" id="PF02826"/>
    </source>
</evidence>
<gene>
    <name evidence="4" type="ORF">AWB80_07445</name>
</gene>
<dbReference type="Proteomes" id="UP000054911">
    <property type="component" value="Unassembled WGS sequence"/>
</dbReference>
<evidence type="ECO:0000313" key="5">
    <source>
        <dbReference type="Proteomes" id="UP000054911"/>
    </source>
</evidence>
<keyword evidence="2" id="KW-0520">NAD</keyword>
<dbReference type="Gene3D" id="3.40.50.720">
    <property type="entry name" value="NAD(P)-binding Rossmann-like Domain"/>
    <property type="match status" value="2"/>
</dbReference>
<organism evidence="4 5">
    <name type="scientific">Caballeronia pedi</name>
    <dbReference type="NCBI Taxonomy" id="1777141"/>
    <lineage>
        <taxon>Bacteria</taxon>
        <taxon>Pseudomonadati</taxon>
        <taxon>Pseudomonadota</taxon>
        <taxon>Betaproteobacteria</taxon>
        <taxon>Burkholderiales</taxon>
        <taxon>Burkholderiaceae</taxon>
        <taxon>Caballeronia</taxon>
    </lineage>
</organism>
<comment type="caution">
    <text evidence="4">The sequence shown here is derived from an EMBL/GenBank/DDBJ whole genome shotgun (WGS) entry which is preliminary data.</text>
</comment>
<dbReference type="GO" id="GO:0051287">
    <property type="term" value="F:NAD binding"/>
    <property type="evidence" value="ECO:0007669"/>
    <property type="project" value="InterPro"/>
</dbReference>
<dbReference type="RefSeq" id="WP_061179650.1">
    <property type="nucleotide sequence ID" value="NZ_FCOE02000048.1"/>
</dbReference>
<dbReference type="InterPro" id="IPR036291">
    <property type="entry name" value="NAD(P)-bd_dom_sf"/>
</dbReference>
<keyword evidence="1" id="KW-0560">Oxidoreductase</keyword>
<evidence type="ECO:0000313" key="4">
    <source>
        <dbReference type="EMBL" id="SAK97987.1"/>
    </source>
</evidence>
<name>A0A158DW94_9BURK</name>
<reference evidence="4" key="1">
    <citation type="submission" date="2016-01" db="EMBL/GenBank/DDBJ databases">
        <authorList>
            <person name="Peeters C."/>
        </authorList>
    </citation>
    <scope>NUCLEOTIDE SEQUENCE [LARGE SCALE GENOMIC DNA]</scope>
    <source>
        <strain evidence="4">LMG 29323</strain>
    </source>
</reference>
<dbReference type="OrthoDB" id="9787219at2"/>
<sequence>MSSTIAFLSRMSAEYQTPYLASLRSALPEETIQPLHALTPAQRTETTIAIVANPAPEDVAALPNLAWIQSLWAGVEQLVAGLPAGGPPVVRLVDPEMSRTMAEAVLAWTYYLHRDMPRYTRQQSMRVWRQHAYRKPSQFSVGLLGLGALGTEAARALVNAGFVVRGWSRSPRTAPGVETFAGEAGLDAVLASSDVVVSLMPLTAQTAGLLDAKRLHAMKPGAGLINFSRGPIVVMQDLVAALDRGHLSHAVLDVFDIEPLPTTSGLWEHPNVTVLPHISAPTDQQTAARVIAANIREYRLSGRIPGNVDIVRGY</sequence>
<dbReference type="EMBL" id="FCOE02000048">
    <property type="protein sequence ID" value="SAK97987.1"/>
    <property type="molecule type" value="Genomic_DNA"/>
</dbReference>
<protein>
    <submittedName>
        <fullName evidence="4">D-isomer specific 2-hydroxyacid dehydrogenase</fullName>
    </submittedName>
</protein>
<dbReference type="InterPro" id="IPR006140">
    <property type="entry name" value="D-isomer_DH_NAD-bd"/>
</dbReference>
<dbReference type="PANTHER" id="PTHR43333">
    <property type="entry name" value="2-HACID_DH_C DOMAIN-CONTAINING PROTEIN"/>
    <property type="match status" value="1"/>
</dbReference>
<feature type="domain" description="D-isomer specific 2-hydroxyacid dehydrogenase NAD-binding" evidence="3">
    <location>
        <begin position="111"/>
        <end position="279"/>
    </location>
</feature>
<dbReference type="AlphaFoldDB" id="A0A158DW94"/>
<keyword evidence="5" id="KW-1185">Reference proteome</keyword>
<accession>A0A158DW94</accession>